<dbReference type="EMBL" id="LN679238">
    <property type="protein sequence ID" value="CEL53760.1"/>
    <property type="molecule type" value="Genomic_DNA"/>
</dbReference>
<evidence type="ECO:0000313" key="1">
    <source>
        <dbReference type="EMBL" id="CEL53760.1"/>
    </source>
</evidence>
<dbReference type="OrthoDB" id="3238634at2759"/>
<gene>
    <name evidence="1" type="ORF">RSOLAG1IB_11498</name>
</gene>
<organism evidence="1 2">
    <name type="scientific">Thanatephorus cucumeris (strain AG1-IB / isolate 7/3/14)</name>
    <name type="common">Lettuce bottom rot fungus</name>
    <name type="synonym">Rhizoctonia solani</name>
    <dbReference type="NCBI Taxonomy" id="1108050"/>
    <lineage>
        <taxon>Eukaryota</taxon>
        <taxon>Fungi</taxon>
        <taxon>Dikarya</taxon>
        <taxon>Basidiomycota</taxon>
        <taxon>Agaricomycotina</taxon>
        <taxon>Agaricomycetes</taxon>
        <taxon>Cantharellales</taxon>
        <taxon>Ceratobasidiaceae</taxon>
        <taxon>Rhizoctonia</taxon>
        <taxon>Rhizoctonia solani AG-1</taxon>
    </lineage>
</organism>
<evidence type="ECO:0000313" key="2">
    <source>
        <dbReference type="Proteomes" id="UP000059188"/>
    </source>
</evidence>
<accession>A0A0B7F882</accession>
<name>A0A0B7F882_THACB</name>
<dbReference type="AlphaFoldDB" id="A0A0B7F882"/>
<proteinExistence type="predicted"/>
<keyword evidence="2" id="KW-1185">Reference proteome</keyword>
<sequence length="1128" mass="128334">MHPYFSTSHSPEKVLQGPKEDQIEFICRTQELLFAERLYLHPARVAYWHQLKESKPSDDCINLITLHLWLSVLLADPTQDILYIDPYLAHELAAAYHDDLLDIEADNLLHLYERHQLWPQMGSLVHVIVLLKPGNLIDNGGVNWVLLDMTVDSGQLTHMEVLLPPLETYNHEMFETVTSCIIGGLNAVLPRRSMIRHSSKVLHTFRQLLLPRPRDEEAITLAMIAHLCGKLLRQSVREIDTGVMRQSLCYFYNQALRSNIIDSSFPWPGLTNQQGVLLTDQAPGTVLHRRFSLAANRDPSPATEIFPRPRTWTATVAVPGPSAPFFVELGQPQTSHPPGILVGTSGRSTAELEKAALLGDYPSFRRRMPDAKLQIPEALSLDEFVALNHSLGGPTDSRAQRMLLTMVHGDEPLTLDWLKDAYDIQLEWLLAGWDLDSLSATFFEVPEFLRAGSYYPYPSRALSLTNRNELVVRINGKDIDMHSCPNICIMSFGANNQFRLLVFFPEKRDQNPRNRNWRNIPTEIEMQDWYHIFLTALHMVAASAPHDWEHAFEKTIEALPDSYAMAQNQATKAGGPRSFVGHRIEPTILNATFPVIRRIVDTTPQYAQYRSYFFHLCGINLKLATMNVHGREDANPMNYSFRVNDFVDWYKLNPNDIVADVGLAINIHRRSVPEELKRSTLLWRHDPVRELLRPAFRTPQRDSYCHSHVIAGLRANARSSARDGGVIKIQVYNKDMVLTYRHKDSSIGANFTTNESILLGNRDKFDSQMKAFQAIMQEAGTYGLRLEERLTAWGANQLMQRNPRHVLERLVVAEALVAYPTATIAGFKLMLSKTWSGIIYRQQQLSLRARRSPEVLLLTSAVAYFLKGLVKRPDEMSPSRDMVDRLALVQGANTYGLPCLHADLLDESNLRVAYNIQAETFKILNHCNVIYPGGNRIKSSCSRGPGLLPPPHVPTPPATPIQVTKSTTLWSNSSQAFLNRLLKIELPRMLWSMFRDSDKAPGGAVAELRIRPLRQKDWAKVVEPLNTLHLVKGKFVQSLETLFPPNWTINAPQGDFKRYDQDFLQLIRNHVDSVSMGSRSLYSAELRRKIWAFVMDQYDYLPSMHAHKIWTTQPSNTAGRVYRICSRV</sequence>
<reference evidence="1 2" key="1">
    <citation type="submission" date="2014-11" db="EMBL/GenBank/DDBJ databases">
        <authorList>
            <person name="Wibberg Daniel"/>
        </authorList>
    </citation>
    <scope>NUCLEOTIDE SEQUENCE [LARGE SCALE GENOMIC DNA]</scope>
    <source>
        <strain evidence="1">Rhizoctonia solani AG1-IB 7/3/14</strain>
    </source>
</reference>
<dbReference type="Proteomes" id="UP000059188">
    <property type="component" value="Unassembled WGS sequence"/>
</dbReference>
<protein>
    <submittedName>
        <fullName evidence="1">Uncharacterized protein</fullName>
    </submittedName>
</protein>